<name>A0ABV7J510_9RHOB</name>
<keyword evidence="2" id="KW-1185">Reference proteome</keyword>
<sequence length="317" mass="35742">MRFRLPPRHTLISSVKDEGPFLLEWVAHHLVLGFDRILIASNDCSDGSERLLGALDQAGYITHVPNKLKPGEIPQHAGYEKIRRLHGIDQTEWLMMLDADEFLNVHVGDHRVADLTERAEADVDVVALYGMFFTSHPVARWQAGRVCAAFTHRLPTQHKANAALKTLTRNPGRFRGIHNHSMVGFKDKVPLQVMWGDGTRTQTDPALPLWRQLRNGDVKAVSHRLAHYNHYGLKAPDSYALRRARGRGAVAETNAETARHTEAYFAERNQPGGEDHSIARYGAQVQAMMGEMLGHQKIKRRQRVCEESYAAMLAALR</sequence>
<dbReference type="EC" id="2.4.-.-" evidence="1"/>
<gene>
    <name evidence="1" type="ORF">ACFOGH_15465</name>
</gene>
<evidence type="ECO:0000313" key="1">
    <source>
        <dbReference type="EMBL" id="MFC3182399.1"/>
    </source>
</evidence>
<evidence type="ECO:0000313" key="2">
    <source>
        <dbReference type="Proteomes" id="UP001595547"/>
    </source>
</evidence>
<keyword evidence="1" id="KW-0808">Transferase</keyword>
<keyword evidence="1" id="KW-0328">Glycosyltransferase</keyword>
<protein>
    <submittedName>
        <fullName evidence="1">Glycosyltransferase family 2 protein</fullName>
        <ecNumber evidence="1">2.4.-.-</ecNumber>
    </submittedName>
</protein>
<proteinExistence type="predicted"/>
<dbReference type="Proteomes" id="UP001595547">
    <property type="component" value="Unassembled WGS sequence"/>
</dbReference>
<reference evidence="2" key="1">
    <citation type="journal article" date="2019" name="Int. J. Syst. Evol. Microbiol.">
        <title>The Global Catalogue of Microorganisms (GCM) 10K type strain sequencing project: providing services to taxonomists for standard genome sequencing and annotation.</title>
        <authorList>
            <consortium name="The Broad Institute Genomics Platform"/>
            <consortium name="The Broad Institute Genome Sequencing Center for Infectious Disease"/>
            <person name="Wu L."/>
            <person name="Ma J."/>
        </authorList>
    </citation>
    <scope>NUCLEOTIDE SEQUENCE [LARGE SCALE GENOMIC DNA]</scope>
    <source>
        <strain evidence="2">KCTC 52039</strain>
    </source>
</reference>
<dbReference type="RefSeq" id="WP_380074067.1">
    <property type="nucleotide sequence ID" value="NZ_JBHRTO010000002.1"/>
</dbReference>
<dbReference type="EMBL" id="JBHRTO010000002">
    <property type="protein sequence ID" value="MFC3182399.1"/>
    <property type="molecule type" value="Genomic_DNA"/>
</dbReference>
<dbReference type="GO" id="GO:0016757">
    <property type="term" value="F:glycosyltransferase activity"/>
    <property type="evidence" value="ECO:0007669"/>
    <property type="project" value="UniProtKB-KW"/>
</dbReference>
<organism evidence="1 2">
    <name type="scientific">Cypionkella sinensis</name>
    <dbReference type="NCBI Taxonomy" id="1756043"/>
    <lineage>
        <taxon>Bacteria</taxon>
        <taxon>Pseudomonadati</taxon>
        <taxon>Pseudomonadota</taxon>
        <taxon>Alphaproteobacteria</taxon>
        <taxon>Rhodobacterales</taxon>
        <taxon>Paracoccaceae</taxon>
        <taxon>Cypionkella</taxon>
    </lineage>
</organism>
<accession>A0ABV7J510</accession>
<comment type="caution">
    <text evidence="1">The sequence shown here is derived from an EMBL/GenBank/DDBJ whole genome shotgun (WGS) entry which is preliminary data.</text>
</comment>
<dbReference type="Pfam" id="PF13704">
    <property type="entry name" value="Glyco_tranf_2_4"/>
    <property type="match status" value="1"/>
</dbReference>